<dbReference type="OrthoDB" id="9779790at2"/>
<dbReference type="GO" id="GO:0005829">
    <property type="term" value="C:cytosol"/>
    <property type="evidence" value="ECO:0007669"/>
    <property type="project" value="TreeGrafter"/>
</dbReference>
<reference evidence="2 3" key="1">
    <citation type="journal article" date="2013" name="Genome Announc.">
        <title>Draft Genome of the Nitrogen-Fixing Bacterium Pseudomonas stutzeri Strain KOS6 Isolated from Industrial Hydrocarbon Sludge.</title>
        <authorList>
            <person name="Grigoryeva T.V."/>
            <person name="Laikov A.V."/>
            <person name="Naumova R.P."/>
            <person name="Manolov A.I."/>
            <person name="Larin A.K."/>
            <person name="Karpova I.Y."/>
            <person name="Semashko T.A."/>
            <person name="Alexeev D.G."/>
            <person name="Kostryukova E.S."/>
            <person name="Muller R."/>
            <person name="Govorun V.M."/>
        </authorList>
    </citation>
    <scope>NUCLEOTIDE SEQUENCE [LARGE SCALE GENOMIC DNA]</scope>
    <source>
        <strain evidence="2 3">KOS6</strain>
    </source>
</reference>
<proteinExistence type="predicted"/>
<dbReference type="InterPro" id="IPR006073">
    <property type="entry name" value="GTP-bd"/>
</dbReference>
<dbReference type="SUPFAM" id="SSF52540">
    <property type="entry name" value="P-loop containing nucleoside triphosphate hydrolases"/>
    <property type="match status" value="1"/>
</dbReference>
<evidence type="ECO:0000259" key="1">
    <source>
        <dbReference type="Pfam" id="PF01926"/>
    </source>
</evidence>
<feature type="domain" description="G" evidence="1">
    <location>
        <begin position="51"/>
        <end position="162"/>
    </location>
</feature>
<dbReference type="HOGENOM" id="CLU_1189116_0_0_6"/>
<dbReference type="PANTHER" id="PTHR42714">
    <property type="entry name" value="TRNA MODIFICATION GTPASE GTPBP3"/>
    <property type="match status" value="1"/>
</dbReference>
<organism evidence="2 3">
    <name type="scientific">Stutzerimonas stutzeri KOS6</name>
    <dbReference type="NCBI Taxonomy" id="1218352"/>
    <lineage>
        <taxon>Bacteria</taxon>
        <taxon>Pseudomonadati</taxon>
        <taxon>Pseudomonadota</taxon>
        <taxon>Gammaproteobacteria</taxon>
        <taxon>Pseudomonadales</taxon>
        <taxon>Pseudomonadaceae</taxon>
        <taxon>Stutzerimonas</taxon>
    </lineage>
</organism>
<accession>A0A061JU96</accession>
<dbReference type="PANTHER" id="PTHR42714:SF2">
    <property type="entry name" value="TRNA MODIFICATION GTPASE GTPBP3, MITOCHONDRIAL"/>
    <property type="match status" value="1"/>
</dbReference>
<dbReference type="Pfam" id="PF01926">
    <property type="entry name" value="MMR_HSR1"/>
    <property type="match status" value="1"/>
</dbReference>
<dbReference type="eggNOG" id="COG3596">
    <property type="taxonomic scope" value="Bacteria"/>
</dbReference>
<dbReference type="GO" id="GO:0002098">
    <property type="term" value="P:tRNA wobble uridine modification"/>
    <property type="evidence" value="ECO:0007669"/>
    <property type="project" value="TreeGrafter"/>
</dbReference>
<protein>
    <recommendedName>
        <fullName evidence="1">G domain-containing protein</fullName>
    </recommendedName>
</protein>
<evidence type="ECO:0000313" key="3">
    <source>
        <dbReference type="Proteomes" id="UP000026923"/>
    </source>
</evidence>
<dbReference type="EMBL" id="AMCZ02000008">
    <property type="protein sequence ID" value="EWC41759.1"/>
    <property type="molecule type" value="Genomic_DNA"/>
</dbReference>
<sequence length="233" mass="26524">MDITKYRLHRGDISELSKRFPAFDQFKDADRFGWHKWVDQTTGLGYLERMVLFIGKSGYGKSTTVNALIGRPILETSDVEACARECQCLDFHIGNNYWLSLGDFPGIGESLERDVEYLKLYSDFFSYASAIVHVLRADTRDYAVDEQAVRHLTQASELKRKVIYALGQCDKVEPITRHLHQAPTAEQLTNIDLKLREVTKVFSPHHPVVPYSAETGWNMAVLSNEIVRVALGE</sequence>
<evidence type="ECO:0000313" key="2">
    <source>
        <dbReference type="EMBL" id="EWC41759.1"/>
    </source>
</evidence>
<comment type="caution">
    <text evidence="2">The sequence shown here is derived from an EMBL/GenBank/DDBJ whole genome shotgun (WGS) entry which is preliminary data.</text>
</comment>
<gene>
    <name evidence="2" type="ORF">B597_008380</name>
</gene>
<dbReference type="AlphaFoldDB" id="A0A061JU96"/>
<dbReference type="GO" id="GO:0030488">
    <property type="term" value="P:tRNA methylation"/>
    <property type="evidence" value="ECO:0007669"/>
    <property type="project" value="TreeGrafter"/>
</dbReference>
<dbReference type="Gene3D" id="3.40.50.300">
    <property type="entry name" value="P-loop containing nucleotide triphosphate hydrolases"/>
    <property type="match status" value="1"/>
</dbReference>
<dbReference type="InterPro" id="IPR027417">
    <property type="entry name" value="P-loop_NTPase"/>
</dbReference>
<name>A0A061JU96_STUST</name>
<dbReference type="Proteomes" id="UP000026923">
    <property type="component" value="Unassembled WGS sequence"/>
</dbReference>
<dbReference type="RefSeq" id="WP_003292736.1">
    <property type="nucleotide sequence ID" value="NZ_KK020676.1"/>
</dbReference>
<dbReference type="GO" id="GO:0005525">
    <property type="term" value="F:GTP binding"/>
    <property type="evidence" value="ECO:0007669"/>
    <property type="project" value="InterPro"/>
</dbReference>